<evidence type="ECO:0000313" key="2">
    <source>
        <dbReference type="EMBL" id="VDK21139.1"/>
    </source>
</evidence>
<reference evidence="4" key="1">
    <citation type="submission" date="2017-02" db="UniProtKB">
        <authorList>
            <consortium name="WormBaseParasite"/>
        </authorList>
    </citation>
    <scope>IDENTIFICATION</scope>
</reference>
<dbReference type="EMBL" id="UYRR01004578">
    <property type="protein sequence ID" value="VDK21139.1"/>
    <property type="molecule type" value="Genomic_DNA"/>
</dbReference>
<dbReference type="Proteomes" id="UP000267096">
    <property type="component" value="Unassembled WGS sequence"/>
</dbReference>
<reference evidence="2 3" key="2">
    <citation type="submission" date="2018-11" db="EMBL/GenBank/DDBJ databases">
        <authorList>
            <consortium name="Pathogen Informatics"/>
        </authorList>
    </citation>
    <scope>NUCLEOTIDE SEQUENCE [LARGE SCALE GENOMIC DNA]</scope>
</reference>
<keyword evidence="3" id="KW-1185">Reference proteome</keyword>
<organism evidence="4">
    <name type="scientific">Anisakis simplex</name>
    <name type="common">Herring worm</name>
    <dbReference type="NCBI Taxonomy" id="6269"/>
    <lineage>
        <taxon>Eukaryota</taxon>
        <taxon>Metazoa</taxon>
        <taxon>Ecdysozoa</taxon>
        <taxon>Nematoda</taxon>
        <taxon>Chromadorea</taxon>
        <taxon>Rhabditida</taxon>
        <taxon>Spirurina</taxon>
        <taxon>Ascaridomorpha</taxon>
        <taxon>Ascaridoidea</taxon>
        <taxon>Anisakidae</taxon>
        <taxon>Anisakis</taxon>
        <taxon>Anisakis simplex complex</taxon>
    </lineage>
</organism>
<feature type="region of interest" description="Disordered" evidence="1">
    <location>
        <begin position="229"/>
        <end position="256"/>
    </location>
</feature>
<protein>
    <submittedName>
        <fullName evidence="4">Protein aurora borealis</fullName>
    </submittedName>
</protein>
<feature type="compositionally biased region" description="Basic and acidic residues" evidence="1">
    <location>
        <begin position="242"/>
        <end position="253"/>
    </location>
</feature>
<feature type="compositionally biased region" description="Low complexity" evidence="1">
    <location>
        <begin position="230"/>
        <end position="241"/>
    </location>
</feature>
<evidence type="ECO:0000313" key="4">
    <source>
        <dbReference type="WBParaSite" id="ASIM_0000325701-mRNA-1"/>
    </source>
</evidence>
<proteinExistence type="predicted"/>
<dbReference type="WBParaSite" id="ASIM_0000325701-mRNA-1">
    <property type="protein sequence ID" value="ASIM_0000325701-mRNA-1"/>
    <property type="gene ID" value="ASIM_0000325701"/>
</dbReference>
<evidence type="ECO:0000256" key="1">
    <source>
        <dbReference type="SAM" id="MobiDB-lite"/>
    </source>
</evidence>
<accession>A0A0M3J6R7</accession>
<gene>
    <name evidence="2" type="ORF">ASIM_LOCUS3101</name>
</gene>
<name>A0A0M3J6R7_ANISI</name>
<sequence length="326" mass="36605">MRMRSNREQHEDFGVVPLIESPSQILQDTKMINDCFFGIDAQTASPLFKRRISNELLTDPEEHSGLISSNNDYSPLIRTDISNISSPFDWEQQWSPYEPNANSEGGALGEIHGGVHKEQKEHCGQQTIDSSIYARGQGTDSLQWNSRRDSFQVYPISSSRNEEEMMITAMNNDKNAETAMTPNPEMDSESSWIEKWMDMNGIFDPNCDHLASDIDLPLLCEVNVADRINDNASNNSANNTDSNDKNDDYHDDSNADQIIPTNTVYSQKTHGSPQQTNLMTMINTPPSSNDTIHMNFDQANHSPATVQCSPSPMVCLRTSLIVFCFI</sequence>
<evidence type="ECO:0000313" key="3">
    <source>
        <dbReference type="Proteomes" id="UP000267096"/>
    </source>
</evidence>
<dbReference type="AlphaFoldDB" id="A0A0M3J6R7"/>